<keyword evidence="3" id="KW-1185">Reference proteome</keyword>
<evidence type="ECO:0000313" key="3">
    <source>
        <dbReference type="Proteomes" id="UP000008461"/>
    </source>
</evidence>
<name>F4KX65_HALH1</name>
<protein>
    <recommendedName>
        <fullName evidence="4">DUF2961 domain-containing protein</fullName>
    </recommendedName>
</protein>
<proteinExistence type="predicted"/>
<dbReference type="KEGG" id="hhy:Halhy_0382"/>
<dbReference type="RefSeq" id="WP_013762857.1">
    <property type="nucleotide sequence ID" value="NC_015510.1"/>
</dbReference>
<dbReference type="HOGENOM" id="CLU_039495_0_0_10"/>
<sequence>MKPTILFLCTLFSCSLLAQDPLYRMSTDKPRWATFENPKAATGVGGMENKTAKGHAYEPIKAGEVKTLLSVTGMGIVQRIWLTFNDRSSAMMRALRIDMYWDGATQPAVSAPIGDFFGISHGQIMPFENALFSSPEGRSFNCRIPMPFRKGARITVTNESDKELGLFFYDVDFQRVTALPPDALYFHAHWRREHKTELAKDFNMLPEVTGKGRFLGVNVGLITAAEYGKSWWGEGEVKIYLDGDGQFPTIVGTGAEDYIGSGWGLGKFIQWYQGCPIANDSTRQWSFYRFHIPDPIYFQQKLRATIQVLGGHSRDDVRRMLKEGTALIPVSLSHDKGFVRLFEGNPPALDAADFPDGWVNFYRQEDYCATAYFYLDKPVNGLPALAAVQVRTKGM</sequence>
<keyword evidence="1" id="KW-0732">Signal</keyword>
<evidence type="ECO:0000313" key="2">
    <source>
        <dbReference type="EMBL" id="AEE48293.1"/>
    </source>
</evidence>
<evidence type="ECO:0008006" key="4">
    <source>
        <dbReference type="Google" id="ProtNLM"/>
    </source>
</evidence>
<organism evidence="2 3">
    <name type="scientific">Haliscomenobacter hydrossis (strain ATCC 27775 / DSM 1100 / LMG 10767 / O)</name>
    <dbReference type="NCBI Taxonomy" id="760192"/>
    <lineage>
        <taxon>Bacteria</taxon>
        <taxon>Pseudomonadati</taxon>
        <taxon>Bacteroidota</taxon>
        <taxon>Saprospiria</taxon>
        <taxon>Saprospirales</taxon>
        <taxon>Haliscomenobacteraceae</taxon>
        <taxon>Haliscomenobacter</taxon>
    </lineage>
</organism>
<dbReference type="Pfam" id="PF11175">
    <property type="entry name" value="DUF2961"/>
    <property type="match status" value="1"/>
</dbReference>
<dbReference type="STRING" id="760192.Halhy_0382"/>
<accession>F4KX65</accession>
<dbReference type="AlphaFoldDB" id="F4KX65"/>
<evidence type="ECO:0000256" key="1">
    <source>
        <dbReference type="SAM" id="SignalP"/>
    </source>
</evidence>
<dbReference type="InterPro" id="IPR021345">
    <property type="entry name" value="DUF2961"/>
</dbReference>
<feature type="signal peptide" evidence="1">
    <location>
        <begin position="1"/>
        <end position="18"/>
    </location>
</feature>
<dbReference type="Proteomes" id="UP000008461">
    <property type="component" value="Chromosome"/>
</dbReference>
<dbReference type="eggNOG" id="COG4030">
    <property type="taxonomic scope" value="Bacteria"/>
</dbReference>
<reference key="2">
    <citation type="submission" date="2011-04" db="EMBL/GenBank/DDBJ databases">
        <title>Complete sequence of chromosome of Haliscomenobacter hydrossis DSM 1100.</title>
        <authorList>
            <consortium name="US DOE Joint Genome Institute (JGI-PGF)"/>
            <person name="Lucas S."/>
            <person name="Han J."/>
            <person name="Lapidus A."/>
            <person name="Bruce D."/>
            <person name="Goodwin L."/>
            <person name="Pitluck S."/>
            <person name="Peters L."/>
            <person name="Kyrpides N."/>
            <person name="Mavromatis K."/>
            <person name="Ivanova N."/>
            <person name="Ovchinnikova G."/>
            <person name="Pagani I."/>
            <person name="Daligault H."/>
            <person name="Detter J.C."/>
            <person name="Han C."/>
            <person name="Land M."/>
            <person name="Hauser L."/>
            <person name="Markowitz V."/>
            <person name="Cheng J.-F."/>
            <person name="Hugenholtz P."/>
            <person name="Woyke T."/>
            <person name="Wu D."/>
            <person name="Verbarg S."/>
            <person name="Frueling A."/>
            <person name="Brambilla E."/>
            <person name="Klenk H.-P."/>
            <person name="Eisen J.A."/>
        </authorList>
    </citation>
    <scope>NUCLEOTIDE SEQUENCE</scope>
    <source>
        <strain>DSM 1100</strain>
    </source>
</reference>
<gene>
    <name evidence="2" type="ordered locus">Halhy_0382</name>
</gene>
<reference evidence="2 3" key="1">
    <citation type="journal article" date="2011" name="Stand. Genomic Sci.">
        <title>Complete genome sequence of Haliscomenobacter hydrossis type strain (O).</title>
        <authorList>
            <consortium name="US DOE Joint Genome Institute (JGI-PGF)"/>
            <person name="Daligault H."/>
            <person name="Lapidus A."/>
            <person name="Zeytun A."/>
            <person name="Nolan M."/>
            <person name="Lucas S."/>
            <person name="Del Rio T.G."/>
            <person name="Tice H."/>
            <person name="Cheng J.F."/>
            <person name="Tapia R."/>
            <person name="Han C."/>
            <person name="Goodwin L."/>
            <person name="Pitluck S."/>
            <person name="Liolios K."/>
            <person name="Pagani I."/>
            <person name="Ivanova N."/>
            <person name="Huntemann M."/>
            <person name="Mavromatis K."/>
            <person name="Mikhailova N."/>
            <person name="Pati A."/>
            <person name="Chen A."/>
            <person name="Palaniappan K."/>
            <person name="Land M."/>
            <person name="Hauser L."/>
            <person name="Brambilla E.M."/>
            <person name="Rohde M."/>
            <person name="Verbarg S."/>
            <person name="Goker M."/>
            <person name="Bristow J."/>
            <person name="Eisen J.A."/>
            <person name="Markowitz V."/>
            <person name="Hugenholtz P."/>
            <person name="Kyrpides N.C."/>
            <person name="Klenk H.P."/>
            <person name="Woyke T."/>
        </authorList>
    </citation>
    <scope>NUCLEOTIDE SEQUENCE [LARGE SCALE GENOMIC DNA]</scope>
    <source>
        <strain evidence="3">ATCC 27775 / DSM 1100 / LMG 10767 / O</strain>
    </source>
</reference>
<dbReference type="Gene3D" id="2.60.120.1390">
    <property type="match status" value="1"/>
</dbReference>
<dbReference type="OrthoDB" id="2518538at2"/>
<feature type="chain" id="PRO_5003317235" description="DUF2961 domain-containing protein" evidence="1">
    <location>
        <begin position="19"/>
        <end position="395"/>
    </location>
</feature>
<dbReference type="EMBL" id="CP002691">
    <property type="protein sequence ID" value="AEE48293.1"/>
    <property type="molecule type" value="Genomic_DNA"/>
</dbReference>